<name>A0A835QUJ6_VANPL</name>
<sequence>MPGASPVANFLEGLWPLRPWKFEAITDHCNCWSSTRNFLVSASHHRRLRPRLCTHRPPPLPIEWSKGSVRIAGDVGVCRHGDSGEKSTEPYHLEEGEVVTMFP</sequence>
<accession>A0A835QUJ6</accession>
<protein>
    <submittedName>
        <fullName evidence="1">Uncharacterized protein</fullName>
    </submittedName>
</protein>
<dbReference type="AlphaFoldDB" id="A0A835QUJ6"/>
<comment type="caution">
    <text evidence="1">The sequence shown here is derived from an EMBL/GenBank/DDBJ whole genome shotgun (WGS) entry which is preliminary data.</text>
</comment>
<dbReference type="EMBL" id="JADCNL010000006">
    <property type="protein sequence ID" value="KAG0476399.1"/>
    <property type="molecule type" value="Genomic_DNA"/>
</dbReference>
<reference evidence="1 2" key="1">
    <citation type="journal article" date="2020" name="Nat. Food">
        <title>A phased Vanilla planifolia genome enables genetic improvement of flavour and production.</title>
        <authorList>
            <person name="Hasing T."/>
            <person name="Tang H."/>
            <person name="Brym M."/>
            <person name="Khazi F."/>
            <person name="Huang T."/>
            <person name="Chambers A.H."/>
        </authorList>
    </citation>
    <scope>NUCLEOTIDE SEQUENCE [LARGE SCALE GENOMIC DNA]</scope>
    <source>
        <tissue evidence="1">Leaf</tissue>
    </source>
</reference>
<proteinExistence type="predicted"/>
<evidence type="ECO:0000313" key="1">
    <source>
        <dbReference type="EMBL" id="KAG0476399.1"/>
    </source>
</evidence>
<dbReference type="Proteomes" id="UP000636800">
    <property type="component" value="Chromosome 6"/>
</dbReference>
<gene>
    <name evidence="1" type="ORF">HPP92_013240</name>
</gene>
<organism evidence="1 2">
    <name type="scientific">Vanilla planifolia</name>
    <name type="common">Vanilla</name>
    <dbReference type="NCBI Taxonomy" id="51239"/>
    <lineage>
        <taxon>Eukaryota</taxon>
        <taxon>Viridiplantae</taxon>
        <taxon>Streptophyta</taxon>
        <taxon>Embryophyta</taxon>
        <taxon>Tracheophyta</taxon>
        <taxon>Spermatophyta</taxon>
        <taxon>Magnoliopsida</taxon>
        <taxon>Liliopsida</taxon>
        <taxon>Asparagales</taxon>
        <taxon>Orchidaceae</taxon>
        <taxon>Vanilloideae</taxon>
        <taxon>Vanilleae</taxon>
        <taxon>Vanilla</taxon>
    </lineage>
</organism>
<keyword evidence="2" id="KW-1185">Reference proteome</keyword>
<dbReference type="OrthoDB" id="1939479at2759"/>
<evidence type="ECO:0000313" key="2">
    <source>
        <dbReference type="Proteomes" id="UP000636800"/>
    </source>
</evidence>